<proteinExistence type="predicted"/>
<gene>
    <name evidence="1" type="ORF">LTRI10_LOCUS5032</name>
</gene>
<sequence length="70" mass="7770">MCNVCLYNTILLEILQEIRQLLEANAGYSVEFVGSQNNRMTHLMAKKALDLFTTGVLGLTSGHGWARKSV</sequence>
<reference evidence="1 2" key="1">
    <citation type="submission" date="2024-04" db="EMBL/GenBank/DDBJ databases">
        <authorList>
            <person name="Fracassetti M."/>
        </authorList>
    </citation>
    <scope>NUCLEOTIDE SEQUENCE [LARGE SCALE GENOMIC DNA]</scope>
</reference>
<keyword evidence="2" id="KW-1185">Reference proteome</keyword>
<protein>
    <submittedName>
        <fullName evidence="1">Uncharacterized protein</fullName>
    </submittedName>
</protein>
<evidence type="ECO:0000313" key="1">
    <source>
        <dbReference type="EMBL" id="CAL1357398.1"/>
    </source>
</evidence>
<name>A0AAV2CNM8_9ROSI</name>
<accession>A0AAV2CNM8</accession>
<dbReference type="AlphaFoldDB" id="A0AAV2CNM8"/>
<dbReference type="EMBL" id="OZ034813">
    <property type="protein sequence ID" value="CAL1357398.1"/>
    <property type="molecule type" value="Genomic_DNA"/>
</dbReference>
<dbReference type="Proteomes" id="UP001497516">
    <property type="component" value="Chromosome 1"/>
</dbReference>
<evidence type="ECO:0000313" key="2">
    <source>
        <dbReference type="Proteomes" id="UP001497516"/>
    </source>
</evidence>
<organism evidence="1 2">
    <name type="scientific">Linum trigynum</name>
    <dbReference type="NCBI Taxonomy" id="586398"/>
    <lineage>
        <taxon>Eukaryota</taxon>
        <taxon>Viridiplantae</taxon>
        <taxon>Streptophyta</taxon>
        <taxon>Embryophyta</taxon>
        <taxon>Tracheophyta</taxon>
        <taxon>Spermatophyta</taxon>
        <taxon>Magnoliopsida</taxon>
        <taxon>eudicotyledons</taxon>
        <taxon>Gunneridae</taxon>
        <taxon>Pentapetalae</taxon>
        <taxon>rosids</taxon>
        <taxon>fabids</taxon>
        <taxon>Malpighiales</taxon>
        <taxon>Linaceae</taxon>
        <taxon>Linum</taxon>
    </lineage>
</organism>